<dbReference type="InterPro" id="IPR056842">
    <property type="entry name" value="THADA-like_TPR_C"/>
</dbReference>
<dbReference type="InterPro" id="IPR019442">
    <property type="entry name" value="THADA/TRM732_DUF2428"/>
</dbReference>
<proteinExistence type="inferred from homology"/>
<evidence type="ECO:0000259" key="4">
    <source>
        <dbReference type="Pfam" id="PF25150"/>
    </source>
</evidence>
<dbReference type="InterPro" id="IPR016024">
    <property type="entry name" value="ARM-type_fold"/>
</dbReference>
<evidence type="ECO:0000259" key="3">
    <source>
        <dbReference type="Pfam" id="PF10350"/>
    </source>
</evidence>
<dbReference type="Proteomes" id="UP000799421">
    <property type="component" value="Unassembled WGS sequence"/>
</dbReference>
<keyword evidence="2" id="KW-0819">tRNA processing</keyword>
<feature type="domain" description="tRNA (32-2'-O)-methyltransferase regulator THADA-like TPR repeats region" evidence="4">
    <location>
        <begin position="234"/>
        <end position="472"/>
    </location>
</feature>
<evidence type="ECO:0000259" key="5">
    <source>
        <dbReference type="Pfam" id="PF25151"/>
    </source>
</evidence>
<evidence type="ECO:0000256" key="1">
    <source>
        <dbReference type="ARBA" id="ARBA00010409"/>
    </source>
</evidence>
<dbReference type="OrthoDB" id="73997at2759"/>
<evidence type="ECO:0000256" key="2">
    <source>
        <dbReference type="ARBA" id="ARBA00022694"/>
    </source>
</evidence>
<dbReference type="Pfam" id="PF26523">
    <property type="entry name" value="Trm732_C"/>
    <property type="match status" value="1"/>
</dbReference>
<gene>
    <name evidence="6" type="ORF">K470DRAFT_269010</name>
</gene>
<dbReference type="PANTHER" id="PTHR14387">
    <property type="entry name" value="THADA/DEATH RECEPTOR INTERACTING PROTEIN"/>
    <property type="match status" value="1"/>
</dbReference>
<organism evidence="6 7">
    <name type="scientific">Piedraia hortae CBS 480.64</name>
    <dbReference type="NCBI Taxonomy" id="1314780"/>
    <lineage>
        <taxon>Eukaryota</taxon>
        <taxon>Fungi</taxon>
        <taxon>Dikarya</taxon>
        <taxon>Ascomycota</taxon>
        <taxon>Pezizomycotina</taxon>
        <taxon>Dothideomycetes</taxon>
        <taxon>Dothideomycetidae</taxon>
        <taxon>Capnodiales</taxon>
        <taxon>Piedraiaceae</taxon>
        <taxon>Piedraia</taxon>
    </lineage>
</organism>
<dbReference type="Pfam" id="PF10350">
    <property type="entry name" value="DUF2428"/>
    <property type="match status" value="1"/>
</dbReference>
<dbReference type="Pfam" id="PF25150">
    <property type="entry name" value="TPR_Trm732"/>
    <property type="match status" value="1"/>
</dbReference>
<accession>A0A6A7C4G0</accession>
<feature type="domain" description="DUF2428" evidence="3">
    <location>
        <begin position="560"/>
        <end position="766"/>
    </location>
</feature>
<dbReference type="GO" id="GO:0005829">
    <property type="term" value="C:cytosol"/>
    <property type="evidence" value="ECO:0007669"/>
    <property type="project" value="TreeGrafter"/>
</dbReference>
<dbReference type="InterPro" id="IPR051954">
    <property type="entry name" value="tRNA_methyltransferase_THADA"/>
</dbReference>
<feature type="domain" description="tRNA (32-2'-O)-methyltransferase regulator THADA-like C-terminal TPR repeats region" evidence="5">
    <location>
        <begin position="768"/>
        <end position="888"/>
    </location>
</feature>
<dbReference type="EMBL" id="MU005966">
    <property type="protein sequence ID" value="KAF2862354.1"/>
    <property type="molecule type" value="Genomic_DNA"/>
</dbReference>
<dbReference type="Pfam" id="PF25151">
    <property type="entry name" value="TPR_Trm732_C"/>
    <property type="match status" value="1"/>
</dbReference>
<comment type="similarity">
    <text evidence="1">Belongs to the THADA family.</text>
</comment>
<keyword evidence="7" id="KW-1185">Reference proteome</keyword>
<dbReference type="GO" id="GO:0030488">
    <property type="term" value="P:tRNA methylation"/>
    <property type="evidence" value="ECO:0007669"/>
    <property type="project" value="TreeGrafter"/>
</dbReference>
<dbReference type="SUPFAM" id="SSF48371">
    <property type="entry name" value="ARM repeat"/>
    <property type="match status" value="1"/>
</dbReference>
<name>A0A6A7C4G0_9PEZI</name>
<evidence type="ECO:0000313" key="6">
    <source>
        <dbReference type="EMBL" id="KAF2862354.1"/>
    </source>
</evidence>
<protein>
    <submittedName>
        <fullName evidence="6">Uncharacterized protein</fullName>
    </submittedName>
</protein>
<sequence length="1292" mass="144370">MARDATENGQKMQNLPEEDALRRISRRAKELVPDDLSDDDLKRLEVTIEDVFNAAVVHQGVTYKVAAWNALCALIDRCAKTDNVKTSKLLEDSWARAFNLVIIQGHLTRPKSTRQVLGSLSSARKFAPPDIASTLVQQLLQDDPGLAKTSVIFLSHFLTKDLITLDDILAHVRSTERLLLILFNWTVRYDFASAMTQLVLAILKRSNEPVEANLPLWAAPLQKAAEEGITDVLGLRAHLLPALFRRNGEDYFRFIRHLHSRKDHRELLCASLQAGNDAGLLCETADGSINVQEGVLRLPLQWIEQQLLVQNDRISRLTGFSLLIISPSMTRSWRPGQLSLIKRTLPASLADTDSNFRGEIFSLVQRLVDRMRATTAVLARTKDPLLEQHRSFLGWLISFLFWELRPTANYQRHICSLKCLSILVRSGLDSRVSQKHLSKTALIGARWPFTLPIVEDSSLLEVLFDPFEDVRQVAASLLEVYRDIVDLQTGLILRKELRSDPSGRADRADGVAYLYRLSKEEALPKLLDELEGTVSMTQTHPVHGVLTAIRYVLDKLPEHVVQRLEVCLGHLWEAVRPVLCHDAPEGYLPEGATKETLSFCWRALKEGSLLLETLMNFGVGTNFLRDLCFTQLTELRHRGAFSTVAQTWVACCMHDRELHRRYLQVLAVLRSRSTINTRRSAGLPSLLCGILVADRSGKLLDGAYQDLEAIARAPVDAQQGSSMPQVHAMNCIKEMLKVGRLGEHSAAYVGEAMRLAADALRSDSWALRNCGLMLFRAVLDRLTGTSDDEDAKRLSPERYPQLPNIIDDLLSAQGEAVFPALQLLRHMSHGREVTGRRVVNKLLGHPSWHVRDLAARTYALMHGHYTLELLQSLSTADQNFLHGSLKAVGYSLDQGKRPLMQGQDDTCETYTGNTDAVKFGTEGGVDHIRNLTKSLFYQNPCPITQAAFLELLSHPRMQIRSTEINISAELQTTKSPILRLGLARVFAAEIISGNEPPNAKETIDTLISRDSDAAVAFFAHLQSNLSACQASSNLIAFCTRAIPYLGPVSKAAQELLVQLARISSARFAHAFASQPLPTDEMSLSLETLVIAHRSCPLPEAYLENWRERLVSSTNGDEVSRLEAAECLSYFPRIWKHLSNDNALTLALTLYDLLNDDDEEVRIAASRGASLLCGWEKEGSSEDVGTLVPCIAAKELLEFILRQWGEMETLAQIAFERHFEKVDVGQEGKADELFGKEKQNLYVDDALELEAWAGVLSRIALSEEKRQRLNSLVDGGGEDVLARMRREKARALM</sequence>
<dbReference type="PANTHER" id="PTHR14387:SF0">
    <property type="entry name" value="DUF2428 DOMAIN-CONTAINING PROTEIN"/>
    <property type="match status" value="1"/>
</dbReference>
<dbReference type="InterPro" id="IPR056843">
    <property type="entry name" value="THADA-like_TPR"/>
</dbReference>
<evidence type="ECO:0000313" key="7">
    <source>
        <dbReference type="Proteomes" id="UP000799421"/>
    </source>
</evidence>
<reference evidence="6" key="1">
    <citation type="journal article" date="2020" name="Stud. Mycol.">
        <title>101 Dothideomycetes genomes: a test case for predicting lifestyles and emergence of pathogens.</title>
        <authorList>
            <person name="Haridas S."/>
            <person name="Albert R."/>
            <person name="Binder M."/>
            <person name="Bloem J."/>
            <person name="Labutti K."/>
            <person name="Salamov A."/>
            <person name="Andreopoulos B."/>
            <person name="Baker S."/>
            <person name="Barry K."/>
            <person name="Bills G."/>
            <person name="Bluhm B."/>
            <person name="Cannon C."/>
            <person name="Castanera R."/>
            <person name="Culley D."/>
            <person name="Daum C."/>
            <person name="Ezra D."/>
            <person name="Gonzalez J."/>
            <person name="Henrissat B."/>
            <person name="Kuo A."/>
            <person name="Liang C."/>
            <person name="Lipzen A."/>
            <person name="Lutzoni F."/>
            <person name="Magnuson J."/>
            <person name="Mondo S."/>
            <person name="Nolan M."/>
            <person name="Ohm R."/>
            <person name="Pangilinan J."/>
            <person name="Park H.-J."/>
            <person name="Ramirez L."/>
            <person name="Alfaro M."/>
            <person name="Sun H."/>
            <person name="Tritt A."/>
            <person name="Yoshinaga Y."/>
            <person name="Zwiers L.-H."/>
            <person name="Turgeon B."/>
            <person name="Goodwin S."/>
            <person name="Spatafora J."/>
            <person name="Crous P."/>
            <person name="Grigoriev I."/>
        </authorList>
    </citation>
    <scope>NUCLEOTIDE SEQUENCE</scope>
    <source>
        <strain evidence="6">CBS 480.64</strain>
    </source>
</reference>